<protein>
    <submittedName>
        <fullName evidence="2">Plasmid maintenance system antidote protein</fullName>
    </submittedName>
</protein>
<evidence type="ECO:0000259" key="1">
    <source>
        <dbReference type="Pfam" id="PF21956"/>
    </source>
</evidence>
<dbReference type="GO" id="GO:0003677">
    <property type="term" value="F:DNA binding"/>
    <property type="evidence" value="ECO:0007669"/>
    <property type="project" value="InterPro"/>
</dbReference>
<evidence type="ECO:0000313" key="3">
    <source>
        <dbReference type="Proteomes" id="UP000078459"/>
    </source>
</evidence>
<feature type="domain" description="DUF6922" evidence="1">
    <location>
        <begin position="98"/>
        <end position="149"/>
    </location>
</feature>
<dbReference type="EMBL" id="LWHJ01000022">
    <property type="protein sequence ID" value="OAQ40798.1"/>
    <property type="molecule type" value="Genomic_DNA"/>
</dbReference>
<dbReference type="Gene3D" id="1.10.260.40">
    <property type="entry name" value="lambda repressor-like DNA-binding domains"/>
    <property type="match status" value="1"/>
</dbReference>
<proteinExistence type="predicted"/>
<dbReference type="InterPro" id="IPR010982">
    <property type="entry name" value="Lambda_DNA-bd_dom_sf"/>
</dbReference>
<dbReference type="InterPro" id="IPR053830">
    <property type="entry name" value="DUF6922"/>
</dbReference>
<dbReference type="Proteomes" id="UP000078459">
    <property type="component" value="Unassembled WGS sequence"/>
</dbReference>
<comment type="caution">
    <text evidence="2">The sequence shown here is derived from an EMBL/GenBank/DDBJ whole genome shotgun (WGS) entry which is preliminary data.</text>
</comment>
<dbReference type="SUPFAM" id="SSF47413">
    <property type="entry name" value="lambda repressor-like DNA-binding domains"/>
    <property type="match status" value="1"/>
</dbReference>
<name>A0A179DIN0_9SPHI</name>
<evidence type="ECO:0000313" key="2">
    <source>
        <dbReference type="EMBL" id="OAQ40798.1"/>
    </source>
</evidence>
<dbReference type="Pfam" id="PF21956">
    <property type="entry name" value="DUF6922"/>
    <property type="match status" value="1"/>
</dbReference>
<keyword evidence="3" id="KW-1185">Reference proteome</keyword>
<sequence length="167" mass="19603">METLIEKYKGIHPGIILERELKKRKLRKAPFALILEEYPQTLNEITKGRRGITSGLSLKIDKALNLSEGTMFVLQAYYEIQKEKLKIENLNSPNLSLFRKALFWDTDFDKINWDKQFKTIIKRVFERGNEIEKAEIIKFYGLKKVKETIGFDTIEKSLKVLQHLNIS</sequence>
<reference evidence="2 3" key="2">
    <citation type="submission" date="2016-06" db="EMBL/GenBank/DDBJ databases">
        <title>Pedobacter psychrophilus sp. nov., isolated from Antarctic fragmentary rock.</title>
        <authorList>
            <person name="Svec P."/>
        </authorList>
    </citation>
    <scope>NUCLEOTIDE SEQUENCE [LARGE SCALE GENOMIC DNA]</scope>
    <source>
        <strain evidence="2 3">CCM 8644</strain>
    </source>
</reference>
<gene>
    <name evidence="2" type="ORF">A5893_07635</name>
</gene>
<dbReference type="AlphaFoldDB" id="A0A179DIN0"/>
<dbReference type="RefSeq" id="WP_068822029.1">
    <property type="nucleotide sequence ID" value="NZ_LWHJ01000022.1"/>
</dbReference>
<dbReference type="OrthoDB" id="1364214at2"/>
<dbReference type="STRING" id="1826909.A5893_07635"/>
<accession>A0A179DIN0</accession>
<reference evidence="2 3" key="1">
    <citation type="submission" date="2016-04" db="EMBL/GenBank/DDBJ databases">
        <authorList>
            <person name="Evans L.H."/>
            <person name="Alamgir A."/>
            <person name="Owens N."/>
            <person name="Weber N.D."/>
            <person name="Virtaneva K."/>
            <person name="Barbian K."/>
            <person name="Babar A."/>
            <person name="Rosenke K."/>
        </authorList>
    </citation>
    <scope>NUCLEOTIDE SEQUENCE [LARGE SCALE GENOMIC DNA]</scope>
    <source>
        <strain evidence="2 3">CCM 8644</strain>
    </source>
</reference>
<organism evidence="2 3">
    <name type="scientific">Pedobacter psychrophilus</name>
    <dbReference type="NCBI Taxonomy" id="1826909"/>
    <lineage>
        <taxon>Bacteria</taxon>
        <taxon>Pseudomonadati</taxon>
        <taxon>Bacteroidota</taxon>
        <taxon>Sphingobacteriia</taxon>
        <taxon>Sphingobacteriales</taxon>
        <taxon>Sphingobacteriaceae</taxon>
        <taxon>Pedobacter</taxon>
    </lineage>
</organism>